<protein>
    <submittedName>
        <fullName evidence="1">Uncharacterized protein</fullName>
    </submittedName>
</protein>
<keyword evidence="2" id="KW-1185">Reference proteome</keyword>
<comment type="caution">
    <text evidence="1">The sequence shown here is derived from an EMBL/GenBank/DDBJ whole genome shotgun (WGS) entry which is preliminary data.</text>
</comment>
<name>A0ACC4BTE0_POPAL</name>
<dbReference type="EMBL" id="RCHU02000008">
    <property type="protein sequence ID" value="KAL3581779.1"/>
    <property type="molecule type" value="Genomic_DNA"/>
</dbReference>
<organism evidence="1 2">
    <name type="scientific">Populus alba</name>
    <name type="common">White poplar</name>
    <dbReference type="NCBI Taxonomy" id="43335"/>
    <lineage>
        <taxon>Eukaryota</taxon>
        <taxon>Viridiplantae</taxon>
        <taxon>Streptophyta</taxon>
        <taxon>Embryophyta</taxon>
        <taxon>Tracheophyta</taxon>
        <taxon>Spermatophyta</taxon>
        <taxon>Magnoliopsida</taxon>
        <taxon>eudicotyledons</taxon>
        <taxon>Gunneridae</taxon>
        <taxon>Pentapetalae</taxon>
        <taxon>rosids</taxon>
        <taxon>fabids</taxon>
        <taxon>Malpighiales</taxon>
        <taxon>Salicaceae</taxon>
        <taxon>Saliceae</taxon>
        <taxon>Populus</taxon>
    </lineage>
</organism>
<gene>
    <name evidence="1" type="ORF">D5086_016111</name>
</gene>
<reference evidence="1 2" key="1">
    <citation type="journal article" date="2024" name="Plant Biotechnol. J.">
        <title>Genome and CRISPR/Cas9 system of a widespread forest tree (Populus alba) in the world.</title>
        <authorList>
            <person name="Liu Y.J."/>
            <person name="Jiang P.F."/>
            <person name="Han X.M."/>
            <person name="Li X.Y."/>
            <person name="Wang H.M."/>
            <person name="Wang Y.J."/>
            <person name="Wang X.X."/>
            <person name="Zeng Q.Y."/>
        </authorList>
    </citation>
    <scope>NUCLEOTIDE SEQUENCE [LARGE SCALE GENOMIC DNA]</scope>
    <source>
        <strain evidence="2">cv. PAL-ZL1</strain>
    </source>
</reference>
<accession>A0ACC4BTE0</accession>
<proteinExistence type="predicted"/>
<evidence type="ECO:0000313" key="2">
    <source>
        <dbReference type="Proteomes" id="UP000309997"/>
    </source>
</evidence>
<dbReference type="Proteomes" id="UP000309997">
    <property type="component" value="Unassembled WGS sequence"/>
</dbReference>
<sequence length="80" mass="8858">MAHLQACFLNIFKASSLLILLYYPTIVTCECTCEVEDLEHGKGEALKFKLGTIQVCVHGNNGNAFLPDNAGGNCHRNWNF</sequence>
<evidence type="ECO:0000313" key="1">
    <source>
        <dbReference type="EMBL" id="KAL3581779.1"/>
    </source>
</evidence>